<evidence type="ECO:0000313" key="1">
    <source>
        <dbReference type="EMBL" id="GMN56991.1"/>
    </source>
</evidence>
<organism evidence="1 2">
    <name type="scientific">Ficus carica</name>
    <name type="common">Common fig</name>
    <dbReference type="NCBI Taxonomy" id="3494"/>
    <lineage>
        <taxon>Eukaryota</taxon>
        <taxon>Viridiplantae</taxon>
        <taxon>Streptophyta</taxon>
        <taxon>Embryophyta</taxon>
        <taxon>Tracheophyta</taxon>
        <taxon>Spermatophyta</taxon>
        <taxon>Magnoliopsida</taxon>
        <taxon>eudicotyledons</taxon>
        <taxon>Gunneridae</taxon>
        <taxon>Pentapetalae</taxon>
        <taxon>rosids</taxon>
        <taxon>fabids</taxon>
        <taxon>Rosales</taxon>
        <taxon>Moraceae</taxon>
        <taxon>Ficeae</taxon>
        <taxon>Ficus</taxon>
    </lineage>
</organism>
<reference evidence="1" key="1">
    <citation type="submission" date="2023-07" db="EMBL/GenBank/DDBJ databases">
        <title>draft genome sequence of fig (Ficus carica).</title>
        <authorList>
            <person name="Takahashi T."/>
            <person name="Nishimura K."/>
        </authorList>
    </citation>
    <scope>NUCLEOTIDE SEQUENCE</scope>
</reference>
<dbReference type="EMBL" id="BTGU01000067">
    <property type="protein sequence ID" value="GMN56991.1"/>
    <property type="molecule type" value="Genomic_DNA"/>
</dbReference>
<gene>
    <name evidence="1" type="ORF">TIFTF001_026114</name>
</gene>
<comment type="caution">
    <text evidence="1">The sequence shown here is derived from an EMBL/GenBank/DDBJ whole genome shotgun (WGS) entry which is preliminary data.</text>
</comment>
<evidence type="ECO:0000313" key="2">
    <source>
        <dbReference type="Proteomes" id="UP001187192"/>
    </source>
</evidence>
<dbReference type="AlphaFoldDB" id="A0AA88B1T4"/>
<sequence>MSVSYNNFLKKRKILLLLERGERERAAADASPAPPPHELVPVAFPVDGATAFTVLPLRRQFGVSN</sequence>
<accession>A0AA88B1T4</accession>
<protein>
    <submittedName>
        <fullName evidence="1">Uncharacterized protein</fullName>
    </submittedName>
</protein>
<dbReference type="Proteomes" id="UP001187192">
    <property type="component" value="Unassembled WGS sequence"/>
</dbReference>
<keyword evidence="2" id="KW-1185">Reference proteome</keyword>
<name>A0AA88B1T4_FICCA</name>
<proteinExistence type="predicted"/>